<dbReference type="SUPFAM" id="SSF53649">
    <property type="entry name" value="Alkaline phosphatase-like"/>
    <property type="match status" value="1"/>
</dbReference>
<keyword evidence="4" id="KW-1003">Cell membrane</keyword>
<dbReference type="PANTHER" id="PTHR43751">
    <property type="entry name" value="SULFATASE"/>
    <property type="match status" value="1"/>
</dbReference>
<comment type="similarity">
    <text evidence="2">To H.influenzae HI_0842.</text>
</comment>
<keyword evidence="5" id="KW-0997">Cell inner membrane</keyword>
<feature type="transmembrane region" description="Helical" evidence="9">
    <location>
        <begin position="85"/>
        <end position="103"/>
    </location>
</feature>
<dbReference type="Proteomes" id="UP000001971">
    <property type="component" value="Chromosome"/>
</dbReference>
<dbReference type="GO" id="GO:0005886">
    <property type="term" value="C:plasma membrane"/>
    <property type="evidence" value="ECO:0007669"/>
    <property type="project" value="UniProtKB-SubCell"/>
</dbReference>
<evidence type="ECO:0000256" key="4">
    <source>
        <dbReference type="ARBA" id="ARBA00022475"/>
    </source>
</evidence>
<dbReference type="InterPro" id="IPR047997">
    <property type="entry name" value="YejM_enterobact"/>
</dbReference>
<dbReference type="InterPro" id="IPR052701">
    <property type="entry name" value="GAG_Ulvan_Degrading_Sulfatases"/>
</dbReference>
<evidence type="ECO:0000313" key="13">
    <source>
        <dbReference type="Proteomes" id="UP000001971"/>
    </source>
</evidence>
<evidence type="ECO:0000256" key="3">
    <source>
        <dbReference type="ARBA" id="ARBA00020918"/>
    </source>
</evidence>
<comment type="subcellular location">
    <subcellularLocation>
        <location evidence="1">Cell inner membrane</location>
        <topology evidence="1">Multi-pass membrane protein</topology>
    </subcellularLocation>
</comment>
<dbReference type="InterPro" id="IPR012159">
    <property type="entry name" value="YejM-like"/>
</dbReference>
<evidence type="ECO:0000313" key="12">
    <source>
        <dbReference type="EMBL" id="ABG12945.1"/>
    </source>
</evidence>
<dbReference type="EMBL" id="CP000308">
    <property type="protein sequence ID" value="ABG12945.1"/>
    <property type="molecule type" value="Genomic_DNA"/>
</dbReference>
<evidence type="ECO:0000256" key="7">
    <source>
        <dbReference type="ARBA" id="ARBA00022989"/>
    </source>
</evidence>
<evidence type="ECO:0000256" key="9">
    <source>
        <dbReference type="SAM" id="Phobius"/>
    </source>
</evidence>
<feature type="transmembrane region" description="Helical" evidence="9">
    <location>
        <begin position="135"/>
        <end position="157"/>
    </location>
</feature>
<evidence type="ECO:0000259" key="11">
    <source>
        <dbReference type="Pfam" id="PF11893"/>
    </source>
</evidence>
<dbReference type="InterPro" id="IPR024588">
    <property type="entry name" value="YejM_N"/>
</dbReference>
<feature type="domain" description="Sulfatase N-terminal" evidence="10">
    <location>
        <begin position="260"/>
        <end position="513"/>
    </location>
</feature>
<gene>
    <name evidence="12" type="ordered locus">YPA_0978</name>
</gene>
<dbReference type="NCBIfam" id="NF038282">
    <property type="entry name" value="LapC_YejM_PbgA"/>
    <property type="match status" value="1"/>
</dbReference>
<evidence type="ECO:0000256" key="1">
    <source>
        <dbReference type="ARBA" id="ARBA00004429"/>
    </source>
</evidence>
<sequence length="598" mass="67474">MVTNRQRYREKVSQMISWGHWFALFNILFSLVLGSRYLFVSDWPSSLIGRVYALVSWLGHFSFLVFAAYLLVIFPLTFVVMSQRLLRFLSAAFATAGLTLLLVDTEVFARFHLHLNPVVWELVVNPEQTELARDWQLMFISVPVIFLIEMLFGTWAWQKLRSLNRQRFVKPLVAVLISAFVASHLMYIWADANFYRPISMQRANLPLSYPMTARKFLEKHGLLDQQEYQRRLTEQGNPDALAVEYPLNPITFNDKGSGYNLLLIVVDGIRVSSLQQDMPALAEFGRENIQFDHHYSSGNRQDTGLFGLFYGISPTYWDGILSAREPSAFITALGAQGYQFGLFASDGFKSALYRQALLADFTLPAPVAQADAETTAQWKQWLASTAANSNPWFSYISLSGPAEAQDPVIGQKVALPTDFIRNYQSGAKEVDQQIAAILETLKQSGQLDKTVVIITATHGVEFNDSGNNYWGTGSSFNRQQLQVPLVVHWPGTPPQNVGKLTNHEDVMTTLMQRLLHVKTAPEDYSQGEDLFAAQRNNNWVATGDNGILVITTPTQTIVLDNNGGYRTYDQQGHEVKDEKPQLPLLLQVLTDVKRFIAN</sequence>
<dbReference type="RefSeq" id="WP_002208837.1">
    <property type="nucleotide sequence ID" value="NC_008150.1"/>
</dbReference>
<keyword evidence="6 9" id="KW-0812">Transmembrane</keyword>
<organism evidence="12 13">
    <name type="scientific">Yersinia pestis bv. Antiqua (strain Antiqua)</name>
    <dbReference type="NCBI Taxonomy" id="360102"/>
    <lineage>
        <taxon>Bacteria</taxon>
        <taxon>Pseudomonadati</taxon>
        <taxon>Pseudomonadota</taxon>
        <taxon>Gammaproteobacteria</taxon>
        <taxon>Enterobacterales</taxon>
        <taxon>Yersiniaceae</taxon>
        <taxon>Yersinia</taxon>
    </lineage>
</organism>
<feature type="transmembrane region" description="Helical" evidence="9">
    <location>
        <begin position="21"/>
        <end position="39"/>
    </location>
</feature>
<evidence type="ECO:0000256" key="8">
    <source>
        <dbReference type="ARBA" id="ARBA00023136"/>
    </source>
</evidence>
<dbReference type="HOGENOM" id="CLU_030247_1_0_6"/>
<evidence type="ECO:0000256" key="2">
    <source>
        <dbReference type="ARBA" id="ARBA00009434"/>
    </source>
</evidence>
<dbReference type="Pfam" id="PF00884">
    <property type="entry name" value="Sulfatase"/>
    <property type="match status" value="1"/>
</dbReference>
<keyword evidence="7 9" id="KW-1133">Transmembrane helix</keyword>
<dbReference type="AlphaFoldDB" id="A0A0E1NS23"/>
<dbReference type="PATRIC" id="fig|360102.15.peg.4043"/>
<feature type="domain" description="Inner membrane protein YejM N-terminal" evidence="11">
    <location>
        <begin position="6"/>
        <end position="252"/>
    </location>
</feature>
<dbReference type="GeneID" id="57977397"/>
<reference evidence="12 13" key="1">
    <citation type="journal article" date="2006" name="J. Bacteriol.">
        <title>Complete genome sequence of Yersinia pestis strains Antiqua and Nepal516: evidence of gene reduction in an emerging pathogen.</title>
        <authorList>
            <person name="Chain P.S."/>
            <person name="Hu P."/>
            <person name="Malfatti S.A."/>
            <person name="Radnedge L."/>
            <person name="Larimer F."/>
            <person name="Vergez L.M."/>
            <person name="Worsham P."/>
            <person name="Chu M.C."/>
            <person name="Andersen G.L."/>
        </authorList>
    </citation>
    <scope>NUCLEOTIDE SEQUENCE [LARGE SCALE GENOMIC DNA]</scope>
    <source>
        <strain evidence="12 13">Antiqua</strain>
    </source>
</reference>
<evidence type="ECO:0000259" key="10">
    <source>
        <dbReference type="Pfam" id="PF00884"/>
    </source>
</evidence>
<dbReference type="PANTHER" id="PTHR43751:SF3">
    <property type="entry name" value="SULFATASE N-TERMINAL DOMAIN-CONTAINING PROTEIN"/>
    <property type="match status" value="1"/>
</dbReference>
<evidence type="ECO:0000256" key="6">
    <source>
        <dbReference type="ARBA" id="ARBA00022692"/>
    </source>
</evidence>
<dbReference type="InterPro" id="IPR000917">
    <property type="entry name" value="Sulfatase_N"/>
</dbReference>
<dbReference type="Gene3D" id="3.40.720.10">
    <property type="entry name" value="Alkaline Phosphatase, subunit A"/>
    <property type="match status" value="1"/>
</dbReference>
<keyword evidence="8 9" id="KW-0472">Membrane</keyword>
<accession>A0A0E1NS23</accession>
<dbReference type="InterPro" id="IPR017850">
    <property type="entry name" value="Alkaline_phosphatase_core_sf"/>
</dbReference>
<name>A0A0E1NS23_YERPA</name>
<feature type="transmembrane region" description="Helical" evidence="9">
    <location>
        <begin position="169"/>
        <end position="190"/>
    </location>
</feature>
<protein>
    <recommendedName>
        <fullName evidence="3">Inner membrane protein YejM</fullName>
    </recommendedName>
</protein>
<evidence type="ECO:0000256" key="5">
    <source>
        <dbReference type="ARBA" id="ARBA00022519"/>
    </source>
</evidence>
<dbReference type="KEGG" id="ypa:YPA_0978"/>
<dbReference type="PIRSF" id="PIRSF004950">
    <property type="entry name" value="Mmb_sulf_HI0842"/>
    <property type="match status" value="1"/>
</dbReference>
<dbReference type="Pfam" id="PF11893">
    <property type="entry name" value="DUF3413"/>
    <property type="match status" value="1"/>
</dbReference>
<proteinExistence type="predicted"/>
<feature type="transmembrane region" description="Helical" evidence="9">
    <location>
        <begin position="51"/>
        <end position="73"/>
    </location>
</feature>